<evidence type="ECO:0000313" key="4">
    <source>
        <dbReference type="Proteomes" id="UP000696280"/>
    </source>
</evidence>
<feature type="domain" description="VWFA" evidence="2">
    <location>
        <begin position="146"/>
        <end position="316"/>
    </location>
</feature>
<name>A0A9N9L3R4_9HELO</name>
<dbReference type="Pfam" id="PF00092">
    <property type="entry name" value="VWA"/>
    <property type="match status" value="1"/>
</dbReference>
<dbReference type="AlphaFoldDB" id="A0A9N9L3R4"/>
<dbReference type="Gene3D" id="3.40.50.410">
    <property type="entry name" value="von Willebrand factor, type A domain"/>
    <property type="match status" value="1"/>
</dbReference>
<gene>
    <name evidence="3" type="ORF">HYFRA_00003858</name>
</gene>
<dbReference type="InterPro" id="IPR036465">
    <property type="entry name" value="vWFA_dom_sf"/>
</dbReference>
<evidence type="ECO:0000313" key="3">
    <source>
        <dbReference type="EMBL" id="CAG8956472.1"/>
    </source>
</evidence>
<keyword evidence="4" id="KW-1185">Reference proteome</keyword>
<dbReference type="InterPro" id="IPR002035">
    <property type="entry name" value="VWF_A"/>
</dbReference>
<dbReference type="OrthoDB" id="2142040at2759"/>
<dbReference type="PANTHER" id="PTHR34706:SF1">
    <property type="entry name" value="VWFA DOMAIN-CONTAINING PROTEIN"/>
    <property type="match status" value="1"/>
</dbReference>
<evidence type="ECO:0000259" key="2">
    <source>
        <dbReference type="PROSITE" id="PS50234"/>
    </source>
</evidence>
<accession>A0A9N9L3R4</accession>
<dbReference type="PANTHER" id="PTHR34706">
    <property type="entry name" value="SLR1338 PROTEIN"/>
    <property type="match status" value="1"/>
</dbReference>
<dbReference type="SUPFAM" id="SSF53300">
    <property type="entry name" value="vWA-like"/>
    <property type="match status" value="1"/>
</dbReference>
<feature type="compositionally biased region" description="Low complexity" evidence="1">
    <location>
        <begin position="70"/>
        <end position="85"/>
    </location>
</feature>
<evidence type="ECO:0000256" key="1">
    <source>
        <dbReference type="SAM" id="MobiDB-lite"/>
    </source>
</evidence>
<organism evidence="3 4">
    <name type="scientific">Hymenoscyphus fraxineus</name>
    <dbReference type="NCBI Taxonomy" id="746836"/>
    <lineage>
        <taxon>Eukaryota</taxon>
        <taxon>Fungi</taxon>
        <taxon>Dikarya</taxon>
        <taxon>Ascomycota</taxon>
        <taxon>Pezizomycotina</taxon>
        <taxon>Leotiomycetes</taxon>
        <taxon>Helotiales</taxon>
        <taxon>Helotiaceae</taxon>
        <taxon>Hymenoscyphus</taxon>
    </lineage>
</organism>
<dbReference type="PROSITE" id="PS50234">
    <property type="entry name" value="VWFA"/>
    <property type="match status" value="1"/>
</dbReference>
<proteinExistence type="predicted"/>
<dbReference type="SMART" id="SM00327">
    <property type="entry name" value="VWA"/>
    <property type="match status" value="1"/>
</dbReference>
<feature type="region of interest" description="Disordered" evidence="1">
    <location>
        <begin position="1"/>
        <end position="135"/>
    </location>
</feature>
<dbReference type="Proteomes" id="UP000696280">
    <property type="component" value="Unassembled WGS sequence"/>
</dbReference>
<protein>
    <recommendedName>
        <fullName evidence="2">VWFA domain-containing protein</fullName>
    </recommendedName>
</protein>
<feature type="compositionally biased region" description="Polar residues" evidence="1">
    <location>
        <begin position="55"/>
        <end position="69"/>
    </location>
</feature>
<feature type="compositionally biased region" description="Low complexity" evidence="1">
    <location>
        <begin position="13"/>
        <end position="32"/>
    </location>
</feature>
<dbReference type="EMBL" id="CAJVRL010000070">
    <property type="protein sequence ID" value="CAG8956472.1"/>
    <property type="molecule type" value="Genomic_DNA"/>
</dbReference>
<reference evidence="3" key="1">
    <citation type="submission" date="2021-07" db="EMBL/GenBank/DDBJ databases">
        <authorList>
            <person name="Durling M."/>
        </authorList>
    </citation>
    <scope>NUCLEOTIDE SEQUENCE</scope>
</reference>
<comment type="caution">
    <text evidence="3">The sequence shown here is derived from an EMBL/GenBank/DDBJ whole genome shotgun (WGS) entry which is preliminary data.</text>
</comment>
<sequence length="372" mass="39340">MPHAVVLAPTTMSNNSFLGSGSKKSSLFGSIKKLGRKNSSKSTASTKAMDDKSSLKGTSDLSVPVNATGSRSRSPSSNPFSDPSPATRRPDGPAINAFTGSSNEAPPAYSPSPIDGSGPSFANIPRTAPGDDAGDESQYGFLATFDTIILIDDSGSMAGRSWKEVSQALASIAPIVTKYDSDGVDLYFINHKSTDKGDFPNGIAPTAYRGLRRANSIQELMERVRPSGGTMTGVRLNSILRPYLTKCEKELPLGNEVKPLNIIVITDGAPSDEPETSIIQAAQRLDRMDAPPFQLGIQFFQVGNERGAKEALERLDDHLANKVPGGIRDIVDTVTWTGGNSASEGGVGLTGDSILKVVLGSVVKRLDRQRAS</sequence>